<keyword evidence="2" id="KW-1185">Reference proteome</keyword>
<protein>
    <submittedName>
        <fullName evidence="1">Uncharacterized protein</fullName>
    </submittedName>
</protein>
<accession>A0A7M1RWF2</accession>
<proteinExistence type="predicted"/>
<name>A0A7M1RWF2_9CAUD</name>
<evidence type="ECO:0000313" key="2">
    <source>
        <dbReference type="Proteomes" id="UP000593899"/>
    </source>
</evidence>
<dbReference type="KEGG" id="vg:65128657"/>
<dbReference type="Proteomes" id="UP000593899">
    <property type="component" value="Segment"/>
</dbReference>
<dbReference type="GeneID" id="65128657"/>
<sequence length="92" mass="10105">MDNRIYNRANAANSLQISIMGKVEAVAEFSIPNGMGGKEPFLLKNITEDPIQVEVVLAGMEEPITTTIYSGWNVELVKQVNNAVADTLQYGY</sequence>
<evidence type="ECO:0000313" key="1">
    <source>
        <dbReference type="EMBL" id="QOR58201.1"/>
    </source>
</evidence>
<dbReference type="RefSeq" id="YP_010110359.1">
    <property type="nucleotide sequence ID" value="NC_055870.1"/>
</dbReference>
<organism evidence="1 2">
    <name type="scientific">uncultured phage cr107_1</name>
    <dbReference type="NCBI Taxonomy" id="2772061"/>
    <lineage>
        <taxon>Viruses</taxon>
        <taxon>Duplodnaviria</taxon>
        <taxon>Heunggongvirae</taxon>
        <taxon>Uroviricota</taxon>
        <taxon>Caudoviricetes</taxon>
        <taxon>Crassvirales</taxon>
        <taxon>Intestiviridae</taxon>
        <taxon>Churivirinae</taxon>
        <taxon>Jahgtovirus</taxon>
        <taxon>Jahgtovirus intestinihominis</taxon>
    </lineage>
</organism>
<dbReference type="EMBL" id="MT774377">
    <property type="protein sequence ID" value="QOR58201.1"/>
    <property type="molecule type" value="Genomic_DNA"/>
</dbReference>
<reference evidence="1 2" key="1">
    <citation type="submission" date="2020-07" db="EMBL/GenBank/DDBJ databases">
        <title>Taxonomic proposal: Crassvirales, a new order of highly abundant and diverse bacterial viruses.</title>
        <authorList>
            <person name="Shkoporov A.N."/>
            <person name="Stockdale S.R."/>
            <person name="Guerin E."/>
            <person name="Ross R.P."/>
            <person name="Hill C."/>
        </authorList>
    </citation>
    <scope>NUCLEOTIDE SEQUENCE [LARGE SCALE GENOMIC DNA]</scope>
</reference>